<dbReference type="InterPro" id="IPR050469">
    <property type="entry name" value="Diguanylate_Cyclase"/>
</dbReference>
<evidence type="ECO:0000256" key="3">
    <source>
        <dbReference type="SAM" id="Phobius"/>
    </source>
</evidence>
<keyword evidence="6" id="KW-1185">Reference proteome</keyword>
<accession>A0ABV4TYB3</accession>
<keyword evidence="3" id="KW-1133">Transmembrane helix</keyword>
<evidence type="ECO:0000256" key="2">
    <source>
        <dbReference type="ARBA" id="ARBA00034247"/>
    </source>
</evidence>
<evidence type="ECO:0000259" key="4">
    <source>
        <dbReference type="PROSITE" id="PS50887"/>
    </source>
</evidence>
<dbReference type="InterPro" id="IPR029787">
    <property type="entry name" value="Nucleotide_cyclase"/>
</dbReference>
<name>A0ABV4TYB3_9GAMM</name>
<dbReference type="Gene3D" id="3.30.70.270">
    <property type="match status" value="1"/>
</dbReference>
<gene>
    <name evidence="5" type="ORF">ACERLL_15605</name>
</gene>
<feature type="transmembrane region" description="Helical" evidence="3">
    <location>
        <begin position="240"/>
        <end position="263"/>
    </location>
</feature>
<dbReference type="InterPro" id="IPR011622">
    <property type="entry name" value="7TMR_DISM_rcpt_extracell_dom2"/>
</dbReference>
<dbReference type="PROSITE" id="PS50887">
    <property type="entry name" value="GGDEF"/>
    <property type="match status" value="1"/>
</dbReference>
<feature type="transmembrane region" description="Helical" evidence="3">
    <location>
        <begin position="210"/>
        <end position="233"/>
    </location>
</feature>
<feature type="transmembrane region" description="Helical" evidence="3">
    <location>
        <begin position="363"/>
        <end position="384"/>
    </location>
</feature>
<dbReference type="SMART" id="SM00267">
    <property type="entry name" value="GGDEF"/>
    <property type="match status" value="1"/>
</dbReference>
<dbReference type="PANTHER" id="PTHR45138:SF9">
    <property type="entry name" value="DIGUANYLATE CYCLASE DGCM-RELATED"/>
    <property type="match status" value="1"/>
</dbReference>
<dbReference type="InterPro" id="IPR043128">
    <property type="entry name" value="Rev_trsase/Diguanyl_cyclase"/>
</dbReference>
<feature type="transmembrane region" description="Helical" evidence="3">
    <location>
        <begin position="306"/>
        <end position="326"/>
    </location>
</feature>
<comment type="caution">
    <text evidence="5">The sequence shown here is derived from an EMBL/GenBank/DDBJ whole genome shotgun (WGS) entry which is preliminary data.</text>
</comment>
<feature type="transmembrane region" description="Helical" evidence="3">
    <location>
        <begin position="396"/>
        <end position="414"/>
    </location>
</feature>
<keyword evidence="5" id="KW-0548">Nucleotidyltransferase</keyword>
<dbReference type="GO" id="GO:0052621">
    <property type="term" value="F:diguanylate cyclase activity"/>
    <property type="evidence" value="ECO:0007669"/>
    <property type="project" value="UniProtKB-EC"/>
</dbReference>
<keyword evidence="3" id="KW-0812">Transmembrane</keyword>
<dbReference type="CDD" id="cd01949">
    <property type="entry name" value="GGDEF"/>
    <property type="match status" value="1"/>
</dbReference>
<proteinExistence type="predicted"/>
<dbReference type="PANTHER" id="PTHR45138">
    <property type="entry name" value="REGULATORY COMPONENTS OF SENSORY TRANSDUCTION SYSTEM"/>
    <property type="match status" value="1"/>
</dbReference>
<dbReference type="Pfam" id="PF07696">
    <property type="entry name" value="7TMR-DISMED2"/>
    <property type="match status" value="1"/>
</dbReference>
<organism evidence="5 6">
    <name type="scientific">Thiohalorhabdus methylotrophus</name>
    <dbReference type="NCBI Taxonomy" id="3242694"/>
    <lineage>
        <taxon>Bacteria</taxon>
        <taxon>Pseudomonadati</taxon>
        <taxon>Pseudomonadota</taxon>
        <taxon>Gammaproteobacteria</taxon>
        <taxon>Thiohalorhabdales</taxon>
        <taxon>Thiohalorhabdaceae</taxon>
        <taxon>Thiohalorhabdus</taxon>
    </lineage>
</organism>
<dbReference type="EMBL" id="JBGUAW010000011">
    <property type="protein sequence ID" value="MFA9462243.1"/>
    <property type="molecule type" value="Genomic_DNA"/>
</dbReference>
<sequence>MIGSAGRLIEAGVTPARWSAPGAALRGFLLIVALLHPLPVPAQDAPAPLPTIPIDDLTSRTLRAPAELQVAPGSTALDQLPTADFRPLTSGQANRGITGQDHWVRVRLSNANGTEPQSWVLHHETSYLDRLTIHYADNGGPLQRVSLSDRAPFEARPVNYRTLALPHTTPAGGHTDLYVHLGFDKADSLTLNLRLTRADLFHDASRRENLVYGAYFGAMGMFLLIAFIGSVILRESVYLHYAAFLGVSMAMWAMLNGFAYQYLWPDSVYWHNEGFHIVFLLMAITALQFSRGFLKTPRYFPRVNRALVAAQWVFAAGIVLRLAGVYVPVLVLSYLGLTQLVLLSVLGLMAYRRGMRYARWYSVAWLVYGVGLAFSVISAGSGFLEWGMKPLDFAQAGGVLESACLLIALGERLVGWDRARRRAIAIANQDPLTGLGNRRALEEAFDRLEERVQTTGVPVFLAFIDLDHFKAINDEHGHDAGDAVLIHLARILRNACRPEDICIRYGGEELALLLQVPHQEQAMEVTERIRQRFARESTRFEGTEIRHTLTAGIALALARDREPDRAEAIRRADRALYEGKRCGRNRCTAHLPEEQADAAPSLQGEGT</sequence>
<dbReference type="RefSeq" id="WP_373657026.1">
    <property type="nucleotide sequence ID" value="NZ_JBGUAW010000011.1"/>
</dbReference>
<feature type="transmembrane region" description="Helical" evidence="3">
    <location>
        <begin position="332"/>
        <end position="351"/>
    </location>
</feature>
<reference evidence="5 6" key="1">
    <citation type="submission" date="2024-08" db="EMBL/GenBank/DDBJ databases">
        <title>Whole-genome sequencing of halo(alkali)philic microorganisms from hypersaline lakes.</title>
        <authorList>
            <person name="Sorokin D.Y."/>
            <person name="Merkel A.Y."/>
            <person name="Messina E."/>
            <person name="Yakimov M."/>
        </authorList>
    </citation>
    <scope>NUCLEOTIDE SEQUENCE [LARGE SCALE GENOMIC DNA]</scope>
    <source>
        <strain evidence="5 6">Cl-TMA</strain>
    </source>
</reference>
<dbReference type="Pfam" id="PF07695">
    <property type="entry name" value="7TMR-DISM_7TM"/>
    <property type="match status" value="1"/>
</dbReference>
<dbReference type="Proteomes" id="UP001575181">
    <property type="component" value="Unassembled WGS sequence"/>
</dbReference>
<dbReference type="InterPro" id="IPR000160">
    <property type="entry name" value="GGDEF_dom"/>
</dbReference>
<keyword evidence="5" id="KW-0808">Transferase</keyword>
<dbReference type="Pfam" id="PF00990">
    <property type="entry name" value="GGDEF"/>
    <property type="match status" value="1"/>
</dbReference>
<feature type="transmembrane region" description="Helical" evidence="3">
    <location>
        <begin position="275"/>
        <end position="294"/>
    </location>
</feature>
<dbReference type="SUPFAM" id="SSF55073">
    <property type="entry name" value="Nucleotide cyclase"/>
    <property type="match status" value="1"/>
</dbReference>
<comment type="catalytic activity">
    <reaction evidence="2">
        <text>2 GTP = 3',3'-c-di-GMP + 2 diphosphate</text>
        <dbReference type="Rhea" id="RHEA:24898"/>
        <dbReference type="ChEBI" id="CHEBI:33019"/>
        <dbReference type="ChEBI" id="CHEBI:37565"/>
        <dbReference type="ChEBI" id="CHEBI:58805"/>
        <dbReference type="EC" id="2.7.7.65"/>
    </reaction>
</comment>
<evidence type="ECO:0000256" key="1">
    <source>
        <dbReference type="ARBA" id="ARBA00012528"/>
    </source>
</evidence>
<feature type="domain" description="GGDEF" evidence="4">
    <location>
        <begin position="457"/>
        <end position="592"/>
    </location>
</feature>
<keyword evidence="3" id="KW-0472">Membrane</keyword>
<dbReference type="InterPro" id="IPR011623">
    <property type="entry name" value="7TMR_DISM_rcpt_extracell_dom1"/>
</dbReference>
<dbReference type="Gene3D" id="2.60.40.2380">
    <property type="match status" value="1"/>
</dbReference>
<dbReference type="NCBIfam" id="TIGR00254">
    <property type="entry name" value="GGDEF"/>
    <property type="match status" value="1"/>
</dbReference>
<evidence type="ECO:0000313" key="6">
    <source>
        <dbReference type="Proteomes" id="UP001575181"/>
    </source>
</evidence>
<dbReference type="EC" id="2.7.7.65" evidence="1"/>
<protein>
    <recommendedName>
        <fullName evidence="1">diguanylate cyclase</fullName>
        <ecNumber evidence="1">2.7.7.65</ecNumber>
    </recommendedName>
</protein>
<evidence type="ECO:0000313" key="5">
    <source>
        <dbReference type="EMBL" id="MFA9462243.1"/>
    </source>
</evidence>